<evidence type="ECO:0000313" key="2">
    <source>
        <dbReference type="EMBL" id="CAL6005949.1"/>
    </source>
</evidence>
<name>A0AA86NC96_9EUKA</name>
<accession>A0AA86NC96</accession>
<keyword evidence="3" id="KW-1185">Reference proteome</keyword>
<reference evidence="1" key="1">
    <citation type="submission" date="2023-06" db="EMBL/GenBank/DDBJ databases">
        <authorList>
            <person name="Kurt Z."/>
        </authorList>
    </citation>
    <scope>NUCLEOTIDE SEQUENCE</scope>
</reference>
<protein>
    <submittedName>
        <fullName evidence="2">Hypothetical_protein</fullName>
    </submittedName>
</protein>
<sequence length="241" mass="27560">MIAFINSVQALQAELQNNVLIIQIQDQYQPNTSYVVQNNGINISLSGKINNTAQMVQICPLQLMHTLAQRRECLDNLDNITMLIEDKFIQINIATKYDIYNNTKIVQTGSTIEFQTQIVNTTFFQQIKAEEIDPSKYFLSLTCSTDSKVTAFAMKNVSFNNDTIQVYFDCASFASHFDHFIKPDALKDHQKMQMMKQLANKLNEECEKQSKVEFLACRMNIQSKSEQTSVLSSGEVEIIRE</sequence>
<dbReference type="EMBL" id="CATOUU010000108">
    <property type="protein sequence ID" value="CAI9916501.1"/>
    <property type="molecule type" value="Genomic_DNA"/>
</dbReference>
<gene>
    <name evidence="2" type="ORF">HINF_LOCUS19875</name>
    <name evidence="1" type="ORF">HINF_LOCUS4146</name>
</gene>
<reference evidence="2 3" key="2">
    <citation type="submission" date="2024-07" db="EMBL/GenBank/DDBJ databases">
        <authorList>
            <person name="Akdeniz Z."/>
        </authorList>
    </citation>
    <scope>NUCLEOTIDE SEQUENCE [LARGE SCALE GENOMIC DNA]</scope>
</reference>
<evidence type="ECO:0000313" key="1">
    <source>
        <dbReference type="EMBL" id="CAI9916501.1"/>
    </source>
</evidence>
<dbReference type="Proteomes" id="UP001642409">
    <property type="component" value="Unassembled WGS sequence"/>
</dbReference>
<comment type="caution">
    <text evidence="1">The sequence shown here is derived from an EMBL/GenBank/DDBJ whole genome shotgun (WGS) entry which is preliminary data.</text>
</comment>
<dbReference type="EMBL" id="CAXDID020000053">
    <property type="protein sequence ID" value="CAL6005949.1"/>
    <property type="molecule type" value="Genomic_DNA"/>
</dbReference>
<proteinExistence type="predicted"/>
<evidence type="ECO:0000313" key="3">
    <source>
        <dbReference type="Proteomes" id="UP001642409"/>
    </source>
</evidence>
<organism evidence="1">
    <name type="scientific">Hexamita inflata</name>
    <dbReference type="NCBI Taxonomy" id="28002"/>
    <lineage>
        <taxon>Eukaryota</taxon>
        <taxon>Metamonada</taxon>
        <taxon>Diplomonadida</taxon>
        <taxon>Hexamitidae</taxon>
        <taxon>Hexamitinae</taxon>
        <taxon>Hexamita</taxon>
    </lineage>
</organism>
<dbReference type="AlphaFoldDB" id="A0AA86NC96"/>